<name>A0ABM3AB45_GOSHI</name>
<reference evidence="1" key="1">
    <citation type="journal article" date="2020" name="Nat. Genet.">
        <title>Genomic diversifications of five Gossypium allopolyploid species and their impact on cotton improvement.</title>
        <authorList>
            <person name="Chen Z.J."/>
            <person name="Sreedasyam A."/>
            <person name="Ando A."/>
            <person name="Song Q."/>
            <person name="De Santiago L.M."/>
            <person name="Hulse-Kemp A.M."/>
            <person name="Ding M."/>
            <person name="Ye W."/>
            <person name="Kirkbride R.C."/>
            <person name="Jenkins J."/>
            <person name="Plott C."/>
            <person name="Lovell J."/>
            <person name="Lin Y.M."/>
            <person name="Vaughn R."/>
            <person name="Liu B."/>
            <person name="Simpson S."/>
            <person name="Scheffler B.E."/>
            <person name="Wen L."/>
            <person name="Saski C.A."/>
            <person name="Grover C.E."/>
            <person name="Hu G."/>
            <person name="Conover J.L."/>
            <person name="Carlson J.W."/>
            <person name="Shu S."/>
            <person name="Boston L.B."/>
            <person name="Williams M."/>
            <person name="Peterson D.G."/>
            <person name="McGee K."/>
            <person name="Jones D.C."/>
            <person name="Wendel J.F."/>
            <person name="Stelly D.M."/>
            <person name="Grimwood J."/>
            <person name="Schmutz J."/>
        </authorList>
    </citation>
    <scope>NUCLEOTIDE SEQUENCE [LARGE SCALE GENOMIC DNA]</scope>
    <source>
        <strain evidence="1">cv. TM-1</strain>
    </source>
</reference>
<gene>
    <name evidence="2" type="primary">LOC107886644</name>
</gene>
<dbReference type="Proteomes" id="UP000818029">
    <property type="component" value="Chromosome A03"/>
</dbReference>
<evidence type="ECO:0000313" key="2">
    <source>
        <dbReference type="RefSeq" id="XP_040951419.1"/>
    </source>
</evidence>
<proteinExistence type="predicted"/>
<reference evidence="2" key="2">
    <citation type="submission" date="2025-08" db="UniProtKB">
        <authorList>
            <consortium name="RefSeq"/>
        </authorList>
    </citation>
    <scope>IDENTIFICATION</scope>
</reference>
<protein>
    <submittedName>
        <fullName evidence="2">Uncharacterized protein</fullName>
    </submittedName>
</protein>
<evidence type="ECO:0000313" key="1">
    <source>
        <dbReference type="Proteomes" id="UP000818029"/>
    </source>
</evidence>
<dbReference type="GeneID" id="107886644"/>
<accession>A0ABM3AB45</accession>
<organism evidence="1 2">
    <name type="scientific">Gossypium hirsutum</name>
    <name type="common">Upland cotton</name>
    <name type="synonym">Gossypium mexicanum</name>
    <dbReference type="NCBI Taxonomy" id="3635"/>
    <lineage>
        <taxon>Eukaryota</taxon>
        <taxon>Viridiplantae</taxon>
        <taxon>Streptophyta</taxon>
        <taxon>Embryophyta</taxon>
        <taxon>Tracheophyta</taxon>
        <taxon>Spermatophyta</taxon>
        <taxon>Magnoliopsida</taxon>
        <taxon>eudicotyledons</taxon>
        <taxon>Gunneridae</taxon>
        <taxon>Pentapetalae</taxon>
        <taxon>rosids</taxon>
        <taxon>malvids</taxon>
        <taxon>Malvales</taxon>
        <taxon>Malvaceae</taxon>
        <taxon>Malvoideae</taxon>
        <taxon>Gossypium</taxon>
    </lineage>
</organism>
<keyword evidence="1" id="KW-1185">Reference proteome</keyword>
<dbReference type="RefSeq" id="XP_040951419.1">
    <property type="nucleotide sequence ID" value="XM_041095485.1"/>
</dbReference>
<sequence length="134" mass="14942">MEKLWVLNFEPTIHFTISFLKKKLKSSERGEERSPPAQASGHWAARAHAPPYTAVGRLKAFVFLGESQVPARNPAMTIHWREFRPGVEVLAAPRASETLGLLSFVNKLGHLGLVYFGRHLVYSMGLGVIGHRVI</sequence>